<feature type="domain" description="NlpC/P60" evidence="5">
    <location>
        <begin position="39"/>
        <end position="164"/>
    </location>
</feature>
<dbReference type="Gene3D" id="3.90.1720.10">
    <property type="entry name" value="endopeptidase domain like (from Nostoc punctiforme)"/>
    <property type="match status" value="1"/>
</dbReference>
<dbReference type="PROSITE" id="PS51935">
    <property type="entry name" value="NLPC_P60"/>
    <property type="match status" value="1"/>
</dbReference>
<evidence type="ECO:0000313" key="6">
    <source>
        <dbReference type="EMBL" id="BBI33674.1"/>
    </source>
</evidence>
<proteinExistence type="inferred from homology"/>
<dbReference type="InterPro" id="IPR051202">
    <property type="entry name" value="Peptidase_C40"/>
</dbReference>
<evidence type="ECO:0000256" key="4">
    <source>
        <dbReference type="ARBA" id="ARBA00022807"/>
    </source>
</evidence>
<organism evidence="6 7">
    <name type="scientific">Cohnella abietis</name>
    <dbReference type="NCBI Taxonomy" id="2507935"/>
    <lineage>
        <taxon>Bacteria</taxon>
        <taxon>Bacillati</taxon>
        <taxon>Bacillota</taxon>
        <taxon>Bacilli</taxon>
        <taxon>Bacillales</taxon>
        <taxon>Paenibacillaceae</taxon>
        <taxon>Cohnella</taxon>
    </lineage>
</organism>
<keyword evidence="4" id="KW-0788">Thiol protease</keyword>
<evidence type="ECO:0000256" key="3">
    <source>
        <dbReference type="ARBA" id="ARBA00022801"/>
    </source>
</evidence>
<evidence type="ECO:0000313" key="7">
    <source>
        <dbReference type="Proteomes" id="UP000289856"/>
    </source>
</evidence>
<dbReference type="Pfam" id="PF00877">
    <property type="entry name" value="NLPC_P60"/>
    <property type="match status" value="1"/>
</dbReference>
<name>A0A3T1D6H7_9BACL</name>
<dbReference type="AlphaFoldDB" id="A0A3T1D6H7"/>
<dbReference type="SUPFAM" id="SSF54001">
    <property type="entry name" value="Cysteine proteinases"/>
    <property type="match status" value="1"/>
</dbReference>
<keyword evidence="2" id="KW-0645">Protease</keyword>
<gene>
    <name evidence="6" type="ORF">KCTCHS21_30730</name>
</gene>
<keyword evidence="7" id="KW-1185">Reference proteome</keyword>
<keyword evidence="3" id="KW-0378">Hydrolase</keyword>
<sequence length="164" mass="17601">MSFKNTLVRKVVGVSLCAVIGFTGITMGHTKQASAATSTSKADNIISLGKKYIGVKYRFGAPSGSTSAFDCSSFTQYIFGKYGVKLPRVSSTQATKGTKVAKANLKKGDLVFFKVARTGNKIGHVGVYVGDNKMLHTYGSPGVTYSSINTSYWKSNYVTARRVL</sequence>
<dbReference type="GO" id="GO:0006508">
    <property type="term" value="P:proteolysis"/>
    <property type="evidence" value="ECO:0007669"/>
    <property type="project" value="UniProtKB-KW"/>
</dbReference>
<dbReference type="Proteomes" id="UP000289856">
    <property type="component" value="Chromosome"/>
</dbReference>
<dbReference type="InterPro" id="IPR000064">
    <property type="entry name" value="NLP_P60_dom"/>
</dbReference>
<dbReference type="EMBL" id="AP019400">
    <property type="protein sequence ID" value="BBI33674.1"/>
    <property type="molecule type" value="Genomic_DNA"/>
</dbReference>
<dbReference type="PANTHER" id="PTHR47053:SF1">
    <property type="entry name" value="MUREIN DD-ENDOPEPTIDASE MEPH-RELATED"/>
    <property type="match status" value="1"/>
</dbReference>
<protein>
    <recommendedName>
        <fullName evidence="5">NlpC/P60 domain-containing protein</fullName>
    </recommendedName>
</protein>
<dbReference type="OrthoDB" id="9813118at2"/>
<reference evidence="6 7" key="1">
    <citation type="submission" date="2019-01" db="EMBL/GenBank/DDBJ databases">
        <title>Complete genome sequence of Cohnella hallensis HS21 isolated from Korean fir (Abies koreana) rhizospheric soil.</title>
        <authorList>
            <person name="Jiang L."/>
            <person name="Kang S.W."/>
            <person name="Kim S."/>
            <person name="Jung J."/>
            <person name="Kim C.Y."/>
            <person name="Kim D.H."/>
            <person name="Kim S.W."/>
            <person name="Lee J."/>
        </authorList>
    </citation>
    <scope>NUCLEOTIDE SEQUENCE [LARGE SCALE GENOMIC DNA]</scope>
    <source>
        <strain evidence="6 7">HS21</strain>
    </source>
</reference>
<dbReference type="GO" id="GO:0008234">
    <property type="term" value="F:cysteine-type peptidase activity"/>
    <property type="evidence" value="ECO:0007669"/>
    <property type="project" value="UniProtKB-KW"/>
</dbReference>
<dbReference type="RefSeq" id="WP_130609752.1">
    <property type="nucleotide sequence ID" value="NZ_AP019400.1"/>
</dbReference>
<evidence type="ECO:0000256" key="2">
    <source>
        <dbReference type="ARBA" id="ARBA00022670"/>
    </source>
</evidence>
<accession>A0A3T1D6H7</accession>
<evidence type="ECO:0000256" key="1">
    <source>
        <dbReference type="ARBA" id="ARBA00007074"/>
    </source>
</evidence>
<evidence type="ECO:0000259" key="5">
    <source>
        <dbReference type="PROSITE" id="PS51935"/>
    </source>
</evidence>
<comment type="similarity">
    <text evidence="1">Belongs to the peptidase C40 family.</text>
</comment>
<dbReference type="PANTHER" id="PTHR47053">
    <property type="entry name" value="MUREIN DD-ENDOPEPTIDASE MEPH-RELATED"/>
    <property type="match status" value="1"/>
</dbReference>
<dbReference type="InterPro" id="IPR038765">
    <property type="entry name" value="Papain-like_cys_pep_sf"/>
</dbReference>
<dbReference type="KEGG" id="cohn:KCTCHS21_30730"/>